<dbReference type="PANTHER" id="PTHR36056">
    <property type="entry name" value="PROTEIN, PUTATIVE-RELATED"/>
    <property type="match status" value="1"/>
</dbReference>
<dbReference type="AlphaFoldDB" id="A0ABD3DNJ1"/>
<feature type="region of interest" description="Disordered" evidence="1">
    <location>
        <begin position="346"/>
        <end position="391"/>
    </location>
</feature>
<feature type="compositionally biased region" description="Polar residues" evidence="1">
    <location>
        <begin position="357"/>
        <end position="367"/>
    </location>
</feature>
<reference evidence="3" key="1">
    <citation type="journal article" date="2024" name="IScience">
        <title>Strigolactones Initiate the Formation of Haustorium-like Structures in Castilleja.</title>
        <authorList>
            <person name="Buerger M."/>
            <person name="Peterson D."/>
            <person name="Chory J."/>
        </authorList>
    </citation>
    <scope>NUCLEOTIDE SEQUENCE [LARGE SCALE GENOMIC DNA]</scope>
</reference>
<feature type="region of interest" description="Disordered" evidence="1">
    <location>
        <begin position="161"/>
        <end position="203"/>
    </location>
</feature>
<feature type="compositionally biased region" description="Polar residues" evidence="1">
    <location>
        <begin position="444"/>
        <end position="453"/>
    </location>
</feature>
<sequence>MHAKHRNGPVNGYRSNTMGMRSMAPVSRIPPESAMRGHRMYNSDYRNYNRGGGSYGSGPHSRQQFQQPPPPQRGANIFVEAGKLAAEYLVSKGVLPPNALSGKWQNVSNFPGFRLHEVEMHPNGRGSTQSHLRNAGPNVGPSIRKYSDDHTLIGSRSSVRERKRTGSFKNYGSEANRELGRSGSWAEKANNSPAMDVDGDASAGRCDEKIVEKDGKGGTQNPSLGEIKIGVEGEAQIKSGLDKSKLVDDAGANNVQRDAADGEHVKNSDDAEVVKEGEHDDLQQKSDEDDLTSENQVDLVKHSKIVNVPVPTKARSSLTTKNSKGEEDPMDEEENIYRGEIPEGSGVHVMDADVDNSAGNASSLQNSEFKEPSMDKEPKAEDGLSAFGRSNSVVMERGEKRAMDFDTDVKDDVKRHRQWVPVLDAQPDGSTSLSSSMENRSLSQEPRNISSDQKSLDILTFPEDNPDSCDLIEEKQLFPGSFKTWDLNLVGNVDVSENHDGGRVLVFPSIMQMGNVETPIDVDLSVSNNDNLPSKNGKNIINANEIEVIDLEKDSAPEDQTFSDPERRGDTVFSDLDGFPSDTRNATCIPDVQDGYGLMMSEFLGHDSPNIPGDLNSLHNHMDLPNGEGILGDDDSIYMSLGEIPISLLGPWEQPSQDYGKPF</sequence>
<protein>
    <submittedName>
        <fullName evidence="2">Uncharacterized protein</fullName>
    </submittedName>
</protein>
<feature type="region of interest" description="Disordered" evidence="1">
    <location>
        <begin position="123"/>
        <end position="148"/>
    </location>
</feature>
<feature type="compositionally biased region" description="Basic and acidic residues" evidence="1">
    <location>
        <begin position="258"/>
        <end position="286"/>
    </location>
</feature>
<dbReference type="EMBL" id="JAVIJP010000016">
    <property type="protein sequence ID" value="KAL3643222.1"/>
    <property type="molecule type" value="Genomic_DNA"/>
</dbReference>
<feature type="region of interest" description="Disordered" evidence="1">
    <location>
        <begin position="42"/>
        <end position="71"/>
    </location>
</feature>
<name>A0ABD3DNJ1_9LAMI</name>
<feature type="compositionally biased region" description="Basic and acidic residues" evidence="1">
    <location>
        <begin position="368"/>
        <end position="382"/>
    </location>
</feature>
<feature type="region of interest" description="Disordered" evidence="1">
    <location>
        <begin position="241"/>
        <end position="333"/>
    </location>
</feature>
<dbReference type="PANTHER" id="PTHR36056:SF1">
    <property type="entry name" value="PROTEIN, PUTATIVE-RELATED"/>
    <property type="match status" value="1"/>
</dbReference>
<gene>
    <name evidence="2" type="ORF">CASFOL_014037</name>
</gene>
<evidence type="ECO:0000313" key="3">
    <source>
        <dbReference type="Proteomes" id="UP001632038"/>
    </source>
</evidence>
<comment type="caution">
    <text evidence="2">The sequence shown here is derived from an EMBL/GenBank/DDBJ whole genome shotgun (WGS) entry which is preliminary data.</text>
</comment>
<organism evidence="2 3">
    <name type="scientific">Castilleja foliolosa</name>
    <dbReference type="NCBI Taxonomy" id="1961234"/>
    <lineage>
        <taxon>Eukaryota</taxon>
        <taxon>Viridiplantae</taxon>
        <taxon>Streptophyta</taxon>
        <taxon>Embryophyta</taxon>
        <taxon>Tracheophyta</taxon>
        <taxon>Spermatophyta</taxon>
        <taxon>Magnoliopsida</taxon>
        <taxon>eudicotyledons</taxon>
        <taxon>Gunneridae</taxon>
        <taxon>Pentapetalae</taxon>
        <taxon>asterids</taxon>
        <taxon>lamiids</taxon>
        <taxon>Lamiales</taxon>
        <taxon>Orobanchaceae</taxon>
        <taxon>Pedicularideae</taxon>
        <taxon>Castillejinae</taxon>
        <taxon>Castilleja</taxon>
    </lineage>
</organism>
<evidence type="ECO:0000256" key="1">
    <source>
        <dbReference type="SAM" id="MobiDB-lite"/>
    </source>
</evidence>
<feature type="compositionally biased region" description="Low complexity" evidence="1">
    <location>
        <begin position="430"/>
        <end position="443"/>
    </location>
</feature>
<dbReference type="InterPro" id="IPR040276">
    <property type="entry name" value="At4g26450-like"/>
</dbReference>
<evidence type="ECO:0000313" key="2">
    <source>
        <dbReference type="EMBL" id="KAL3643222.1"/>
    </source>
</evidence>
<feature type="region of interest" description="Disordered" evidence="1">
    <location>
        <begin position="424"/>
        <end position="453"/>
    </location>
</feature>
<proteinExistence type="predicted"/>
<accession>A0ABD3DNJ1</accession>
<keyword evidence="3" id="KW-1185">Reference proteome</keyword>
<dbReference type="Proteomes" id="UP001632038">
    <property type="component" value="Unassembled WGS sequence"/>
</dbReference>